<comment type="caution">
    <text evidence="3">The sequence shown here is derived from an EMBL/GenBank/DDBJ whole genome shotgun (WGS) entry which is preliminary data.</text>
</comment>
<dbReference type="Proteomes" id="UP001272242">
    <property type="component" value="Unassembled WGS sequence"/>
</dbReference>
<dbReference type="RefSeq" id="WP_320686162.1">
    <property type="nucleotide sequence ID" value="NZ_JAXBLV010000110.1"/>
</dbReference>
<feature type="region of interest" description="Disordered" evidence="1">
    <location>
        <begin position="59"/>
        <end position="125"/>
    </location>
</feature>
<accession>A0ABU5EY71</accession>
<keyword evidence="4" id="KW-1185">Reference proteome</keyword>
<feature type="transmembrane region" description="Helical" evidence="2">
    <location>
        <begin position="172"/>
        <end position="194"/>
    </location>
</feature>
<proteinExistence type="predicted"/>
<feature type="transmembrane region" description="Helical" evidence="2">
    <location>
        <begin position="135"/>
        <end position="152"/>
    </location>
</feature>
<evidence type="ECO:0000256" key="2">
    <source>
        <dbReference type="SAM" id="Phobius"/>
    </source>
</evidence>
<dbReference type="EMBL" id="JAXBLV010000110">
    <property type="protein sequence ID" value="MDY3559395.1"/>
    <property type="molecule type" value="Genomic_DNA"/>
</dbReference>
<evidence type="ECO:0000256" key="1">
    <source>
        <dbReference type="SAM" id="MobiDB-lite"/>
    </source>
</evidence>
<sequence>MNLLYRIGTADTTNTPENEPMSAPEYVRVPCSECHANVKVETADLGEWVTCPKCDQDFVAKDPNAPKPKPKARPVARSDDDDRPRRGKGSGPANDFSFDRAAGEEDDEYDRPRRRGPRPGTCPNCGNRRSAKVSFTWWGGLIGPAIFGLVSCTRCRTQYMKSSGQKLGVLQIGLYSLVVCVIGVIVFFALQFAAR</sequence>
<keyword evidence="2" id="KW-0812">Transmembrane</keyword>
<organism evidence="3 4">
    <name type="scientific">Gemmata algarum</name>
    <dbReference type="NCBI Taxonomy" id="2975278"/>
    <lineage>
        <taxon>Bacteria</taxon>
        <taxon>Pseudomonadati</taxon>
        <taxon>Planctomycetota</taxon>
        <taxon>Planctomycetia</taxon>
        <taxon>Gemmatales</taxon>
        <taxon>Gemmataceae</taxon>
        <taxon>Gemmata</taxon>
    </lineage>
</organism>
<feature type="region of interest" description="Disordered" evidence="1">
    <location>
        <begin position="1"/>
        <end position="23"/>
    </location>
</feature>
<reference evidence="4" key="1">
    <citation type="journal article" date="2023" name="Mar. Drugs">
        <title>Gemmata algarum, a Novel Planctomycete Isolated from an Algal Mat, Displays Antimicrobial Activity.</title>
        <authorList>
            <person name="Kumar G."/>
            <person name="Kallscheuer N."/>
            <person name="Kashif M."/>
            <person name="Ahamad S."/>
            <person name="Jagadeeshwari U."/>
            <person name="Pannikurungottu S."/>
            <person name="Haufschild T."/>
            <person name="Kabuu M."/>
            <person name="Sasikala C."/>
            <person name="Jogler C."/>
            <person name="Ramana C."/>
        </authorList>
    </citation>
    <scope>NUCLEOTIDE SEQUENCE [LARGE SCALE GENOMIC DNA]</scope>
    <source>
        <strain evidence="4">JC673</strain>
    </source>
</reference>
<evidence type="ECO:0008006" key="5">
    <source>
        <dbReference type="Google" id="ProtNLM"/>
    </source>
</evidence>
<evidence type="ECO:0000313" key="4">
    <source>
        <dbReference type="Proteomes" id="UP001272242"/>
    </source>
</evidence>
<name>A0ABU5EY71_9BACT</name>
<dbReference type="Gene3D" id="2.20.28.160">
    <property type="match status" value="1"/>
</dbReference>
<protein>
    <recommendedName>
        <fullName evidence="5">DUF4190 domain-containing protein</fullName>
    </recommendedName>
</protein>
<dbReference type="InterPro" id="IPR036280">
    <property type="entry name" value="Multihaem_cyt_sf"/>
</dbReference>
<gene>
    <name evidence="3" type="ORF">R5W23_000387</name>
</gene>
<keyword evidence="2" id="KW-1133">Transmembrane helix</keyword>
<dbReference type="SUPFAM" id="SSF48695">
    <property type="entry name" value="Multiheme cytochromes"/>
    <property type="match status" value="1"/>
</dbReference>
<evidence type="ECO:0000313" key="3">
    <source>
        <dbReference type="EMBL" id="MDY3559395.1"/>
    </source>
</evidence>
<keyword evidence="2" id="KW-0472">Membrane</keyword>